<dbReference type="EMBL" id="UYSU01032226">
    <property type="protein sequence ID" value="VDL88714.1"/>
    <property type="molecule type" value="Genomic_DNA"/>
</dbReference>
<evidence type="ECO:0000259" key="2">
    <source>
        <dbReference type="PROSITE" id="PS50157"/>
    </source>
</evidence>
<reference evidence="3 4" key="2">
    <citation type="submission" date="2018-11" db="EMBL/GenBank/DDBJ databases">
        <authorList>
            <consortium name="Pathogen Informatics"/>
        </authorList>
    </citation>
    <scope>NUCLEOTIDE SEQUENCE [LARGE SCALE GENOMIC DNA]</scope>
    <source>
        <strain evidence="3 4">NST_G2</strain>
    </source>
</reference>
<keyword evidence="1" id="KW-0863">Zinc-finger</keyword>
<dbReference type="WBParaSite" id="SSLN_0000239901-mRNA-1">
    <property type="protein sequence ID" value="SSLN_0000239901-mRNA-1"/>
    <property type="gene ID" value="SSLN_0000239901"/>
</dbReference>
<dbReference type="GO" id="GO:0008270">
    <property type="term" value="F:zinc ion binding"/>
    <property type="evidence" value="ECO:0007669"/>
    <property type="project" value="UniProtKB-KW"/>
</dbReference>
<keyword evidence="1" id="KW-0479">Metal-binding</keyword>
<dbReference type="AlphaFoldDB" id="A0A183SDN1"/>
<evidence type="ECO:0000313" key="5">
    <source>
        <dbReference type="WBParaSite" id="SSLN_0000239901-mRNA-1"/>
    </source>
</evidence>
<evidence type="ECO:0000256" key="1">
    <source>
        <dbReference type="PROSITE-ProRule" id="PRU00042"/>
    </source>
</evidence>
<dbReference type="PROSITE" id="PS50157">
    <property type="entry name" value="ZINC_FINGER_C2H2_2"/>
    <property type="match status" value="1"/>
</dbReference>
<organism evidence="5">
    <name type="scientific">Schistocephalus solidus</name>
    <name type="common">Tapeworm</name>
    <dbReference type="NCBI Taxonomy" id="70667"/>
    <lineage>
        <taxon>Eukaryota</taxon>
        <taxon>Metazoa</taxon>
        <taxon>Spiralia</taxon>
        <taxon>Lophotrochozoa</taxon>
        <taxon>Platyhelminthes</taxon>
        <taxon>Cestoda</taxon>
        <taxon>Eucestoda</taxon>
        <taxon>Diphyllobothriidea</taxon>
        <taxon>Diphyllobothriidae</taxon>
        <taxon>Schistocephalus</taxon>
    </lineage>
</organism>
<dbReference type="InterPro" id="IPR013087">
    <property type="entry name" value="Znf_C2H2_type"/>
</dbReference>
<dbReference type="PROSITE" id="PS00028">
    <property type="entry name" value="ZINC_FINGER_C2H2_1"/>
    <property type="match status" value="1"/>
</dbReference>
<evidence type="ECO:0000313" key="3">
    <source>
        <dbReference type="EMBL" id="VDL88714.1"/>
    </source>
</evidence>
<name>A0A183SDN1_SCHSO</name>
<keyword evidence="1" id="KW-0862">Zinc</keyword>
<proteinExistence type="predicted"/>
<evidence type="ECO:0000313" key="4">
    <source>
        <dbReference type="Proteomes" id="UP000275846"/>
    </source>
</evidence>
<reference evidence="5" key="1">
    <citation type="submission" date="2016-06" db="UniProtKB">
        <authorList>
            <consortium name="WormBaseParasite"/>
        </authorList>
    </citation>
    <scope>IDENTIFICATION</scope>
</reference>
<keyword evidence="4" id="KW-1185">Reference proteome</keyword>
<accession>A0A183SDN1</accession>
<dbReference type="Proteomes" id="UP000275846">
    <property type="component" value="Unassembled WGS sequence"/>
</dbReference>
<sequence>MSQYSSYDTSTITAIINFVTTASIDGGPVLNCPLCDHTFTSRIGLVGHFRIHRTETGEPVSGAPTHSRDHSIHCLTALTHSLIAWAYSVTCATMTVELTAMSTAPILHAHPQFLPFSPPLAPQLPRP</sequence>
<feature type="domain" description="C2H2-type" evidence="2">
    <location>
        <begin position="30"/>
        <end position="57"/>
    </location>
</feature>
<gene>
    <name evidence="3" type="ORF">SSLN_LOCUS2329</name>
</gene>
<protein>
    <submittedName>
        <fullName evidence="5">C2H2-type domain-containing protein</fullName>
    </submittedName>
</protein>